<dbReference type="UniPathway" id="UPA00222"/>
<dbReference type="InParanoid" id="D8UIH0"/>
<evidence type="ECO:0000256" key="8">
    <source>
        <dbReference type="ARBA" id="ARBA00022692"/>
    </source>
</evidence>
<dbReference type="Proteomes" id="UP000001058">
    <property type="component" value="Unassembled WGS sequence"/>
</dbReference>
<dbReference type="InterPro" id="IPR029044">
    <property type="entry name" value="Nucleotide-diphossugar_trans"/>
</dbReference>
<keyword evidence="13" id="KW-1185">Reference proteome</keyword>
<comment type="similarity">
    <text evidence="4">Belongs to the glycosyltransferase 2 family.</text>
</comment>
<keyword evidence="7" id="KW-0808">Transferase</keyword>
<keyword evidence="9 11" id="KW-1133">Transmembrane helix</keyword>
<evidence type="ECO:0000256" key="11">
    <source>
        <dbReference type="SAM" id="Phobius"/>
    </source>
</evidence>
<feature type="transmembrane region" description="Helical" evidence="11">
    <location>
        <begin position="382"/>
        <end position="407"/>
    </location>
</feature>
<sequence length="955" mass="101954">MVQDLPVRLLVLRAAIFRGFCANLRSVVMPVKGCRPHSLDNWESHLGLMYDGPLEFVFVVESEEDPAAAPERAPNVSRSAQGRDVRLVVAGLASSCSQKVHNLCAGIESCDPRVARDGGYIMCLDDDVALHPGSLAELVSELEGRPHVFMATGYPFDIPPAGSSFTTYLALCYHLPLLIAFSVAPDTSFVWGGCMLLRAEKLLPEDPGELLAAWRHGGYSDDLILASYCTERRLGIRVPPFAVFPQKLDPRMGWAAWLNYLHRQLFVLDTYTNDHNRRTNHTMMVLHSVLSWLLVLPSLAALVTLVDRTVAVTAAVVAAAATGLATVATAPVEPTMAKAAGAEVGYCSVAFSGSGCGSSSSSRGLFSEGTAALLQPLLQLPVGVVAVVLGWAAAHSALVFMTGRYAWAEILGLFRQLSPAAPAIPLSWFRWGRLWAAMLLSNAVLPLIMLYTYISPWRQELLIMTAASGNLANLQVALKAAGCRPSPGVFVAAASSGNLNMCQWLAASDPELMSLNNSSNVISCAAEAARGGHKATVQWLLQLDNQEAPNQLVGFHAWTAAASSGQRALCEMLLAYGIPVSCMAAPNAARAGHVGLTHWLLQQHLGTARESSSADRADGLSPFPLQATATDVLAAAVYGFNLAAAQQLHQTILGQAATAADAALGGGGARGGRHHLSTRTWQQRAGGREIVLLAALTSPTPDWRDKVQWLVQTQDCSFSRACASQLNALAFARCCHTDDGIKERMQLLLQVPTATSAMGNLVRAAVLEANLPLLRCLRDGRPWLPESMIWVLELAAIAGRIEVVSELIELGWRVQPAASLAAASRGRLRTLQLLMNRNSDGVGQQGSEGPTAAVVEEEATAPFRGERGLELAEAAAESGSVETLEWLRSRGCPWDERTFAAAVRGGSGALVEWLHVRGCPIGDPWESHIGRACDRGDLATVGCLRRLSGLGGNSV</sequence>
<dbReference type="Gene3D" id="1.25.40.20">
    <property type="entry name" value="Ankyrin repeat-containing domain"/>
    <property type="match status" value="2"/>
</dbReference>
<dbReference type="eggNOG" id="KOG2547">
    <property type="taxonomic scope" value="Eukaryota"/>
</dbReference>
<dbReference type="RefSeq" id="XP_002958451.1">
    <property type="nucleotide sequence ID" value="XM_002958405.1"/>
</dbReference>
<proteinExistence type="inferred from homology"/>
<dbReference type="GeneID" id="9627933"/>
<dbReference type="GO" id="GO:0016020">
    <property type="term" value="C:membrane"/>
    <property type="evidence" value="ECO:0007669"/>
    <property type="project" value="UniProtKB-SubCell"/>
</dbReference>
<dbReference type="GO" id="GO:0006679">
    <property type="term" value="P:glucosylceramide biosynthetic process"/>
    <property type="evidence" value="ECO:0007669"/>
    <property type="project" value="TreeGrafter"/>
</dbReference>
<comment type="pathway">
    <text evidence="3">Sphingolipid metabolism.</text>
</comment>
<gene>
    <name evidence="12" type="ORF">VOLCADRAFT_119967</name>
</gene>
<evidence type="ECO:0000256" key="3">
    <source>
        <dbReference type="ARBA" id="ARBA00004991"/>
    </source>
</evidence>
<keyword evidence="8 11" id="KW-0812">Transmembrane</keyword>
<dbReference type="PANTHER" id="PTHR12726:SF0">
    <property type="entry name" value="CERAMIDE GLUCOSYLTRANSFERASE"/>
    <property type="match status" value="1"/>
</dbReference>
<dbReference type="PANTHER" id="PTHR12726">
    <property type="entry name" value="CERAMIDE GLUCOSYLTRANSFERASE"/>
    <property type="match status" value="1"/>
</dbReference>
<accession>D8UIH0</accession>
<evidence type="ECO:0000313" key="13">
    <source>
        <dbReference type="Proteomes" id="UP000001058"/>
    </source>
</evidence>
<name>D8UIH0_VOLCA</name>
<dbReference type="Gene3D" id="3.90.550.10">
    <property type="entry name" value="Spore Coat Polysaccharide Biosynthesis Protein SpsA, Chain A"/>
    <property type="match status" value="1"/>
</dbReference>
<evidence type="ECO:0000256" key="2">
    <source>
        <dbReference type="ARBA" id="ARBA00004760"/>
    </source>
</evidence>
<protein>
    <recommendedName>
        <fullName evidence="5">ceramide glucosyltransferase</fullName>
        <ecNumber evidence="5">2.4.1.80</ecNumber>
    </recommendedName>
</protein>
<feature type="transmembrane region" description="Helical" evidence="11">
    <location>
        <begin position="312"/>
        <end position="332"/>
    </location>
</feature>
<dbReference type="SUPFAM" id="SSF53448">
    <property type="entry name" value="Nucleotide-diphospho-sugar transferases"/>
    <property type="match status" value="1"/>
</dbReference>
<feature type="transmembrane region" description="Helical" evidence="11">
    <location>
        <begin position="434"/>
        <end position="454"/>
    </location>
</feature>
<comment type="subcellular location">
    <subcellularLocation>
        <location evidence="1">Membrane</location>
        <topology evidence="1">Multi-pass membrane protein</topology>
    </subcellularLocation>
</comment>
<dbReference type="GO" id="GO:0008120">
    <property type="term" value="F:ceramide glucosyltransferase activity"/>
    <property type="evidence" value="ECO:0007669"/>
    <property type="project" value="UniProtKB-EC"/>
</dbReference>
<feature type="transmembrane region" description="Helical" evidence="11">
    <location>
        <begin position="285"/>
        <end position="306"/>
    </location>
</feature>
<evidence type="ECO:0000256" key="10">
    <source>
        <dbReference type="ARBA" id="ARBA00023136"/>
    </source>
</evidence>
<dbReference type="InterPro" id="IPR036770">
    <property type="entry name" value="Ankyrin_rpt-contain_sf"/>
</dbReference>
<dbReference type="InterPro" id="IPR025993">
    <property type="entry name" value="Ceramide_glucosylTrfase"/>
</dbReference>
<evidence type="ECO:0000256" key="6">
    <source>
        <dbReference type="ARBA" id="ARBA00022676"/>
    </source>
</evidence>
<evidence type="ECO:0000256" key="9">
    <source>
        <dbReference type="ARBA" id="ARBA00022989"/>
    </source>
</evidence>
<dbReference type="OrthoDB" id="1483400at2759"/>
<dbReference type="STRING" id="3068.D8UIH0"/>
<evidence type="ECO:0000256" key="1">
    <source>
        <dbReference type="ARBA" id="ARBA00004141"/>
    </source>
</evidence>
<reference evidence="12 13" key="1">
    <citation type="journal article" date="2010" name="Science">
        <title>Genomic analysis of organismal complexity in the multicellular green alga Volvox carteri.</title>
        <authorList>
            <person name="Prochnik S.E."/>
            <person name="Umen J."/>
            <person name="Nedelcu A.M."/>
            <person name="Hallmann A."/>
            <person name="Miller S.M."/>
            <person name="Nishii I."/>
            <person name="Ferris P."/>
            <person name="Kuo A."/>
            <person name="Mitros T."/>
            <person name="Fritz-Laylin L.K."/>
            <person name="Hellsten U."/>
            <person name="Chapman J."/>
            <person name="Simakov O."/>
            <person name="Rensing S.A."/>
            <person name="Terry A."/>
            <person name="Pangilinan J."/>
            <person name="Kapitonov V."/>
            <person name="Jurka J."/>
            <person name="Salamov A."/>
            <person name="Shapiro H."/>
            <person name="Schmutz J."/>
            <person name="Grimwood J."/>
            <person name="Lindquist E."/>
            <person name="Lucas S."/>
            <person name="Grigoriev I.V."/>
            <person name="Schmitt R."/>
            <person name="Kirk D."/>
            <person name="Rokhsar D.S."/>
        </authorList>
    </citation>
    <scope>NUCLEOTIDE SEQUENCE [LARGE SCALE GENOMIC DNA]</scope>
    <source>
        <strain evidence="13">f. Nagariensis / Eve</strain>
    </source>
</reference>
<dbReference type="AlphaFoldDB" id="D8UIH0"/>
<dbReference type="KEGG" id="vcn:VOLCADRAFT_119967"/>
<evidence type="ECO:0000313" key="12">
    <source>
        <dbReference type="EMBL" id="EFJ40451.1"/>
    </source>
</evidence>
<dbReference type="SUPFAM" id="SSF48403">
    <property type="entry name" value="Ankyrin repeat"/>
    <property type="match status" value="2"/>
</dbReference>
<evidence type="ECO:0000256" key="5">
    <source>
        <dbReference type="ARBA" id="ARBA00012699"/>
    </source>
</evidence>
<keyword evidence="6" id="KW-0328">Glycosyltransferase</keyword>
<comment type="pathway">
    <text evidence="2">Lipid metabolism; sphingolipid metabolism.</text>
</comment>
<evidence type="ECO:0000256" key="4">
    <source>
        <dbReference type="ARBA" id="ARBA00006739"/>
    </source>
</evidence>
<evidence type="ECO:0000256" key="7">
    <source>
        <dbReference type="ARBA" id="ARBA00022679"/>
    </source>
</evidence>
<dbReference type="EC" id="2.4.1.80" evidence="5"/>
<keyword evidence="10 11" id="KW-0472">Membrane</keyword>
<dbReference type="EMBL" id="GL378415">
    <property type="protein sequence ID" value="EFJ40451.1"/>
    <property type="molecule type" value="Genomic_DNA"/>
</dbReference>
<organism evidence="13">
    <name type="scientific">Volvox carteri f. nagariensis</name>
    <dbReference type="NCBI Taxonomy" id="3068"/>
    <lineage>
        <taxon>Eukaryota</taxon>
        <taxon>Viridiplantae</taxon>
        <taxon>Chlorophyta</taxon>
        <taxon>core chlorophytes</taxon>
        <taxon>Chlorophyceae</taxon>
        <taxon>CS clade</taxon>
        <taxon>Chlamydomonadales</taxon>
        <taxon>Volvocaceae</taxon>
        <taxon>Volvox</taxon>
    </lineage>
</organism>